<dbReference type="InterPro" id="IPR036273">
    <property type="entry name" value="CRAL/TRIO_N_dom_sf"/>
</dbReference>
<accession>A0AAQ3JP49</accession>
<dbReference type="Proteomes" id="UP001327560">
    <property type="component" value="Chromosome 1"/>
</dbReference>
<dbReference type="InterPro" id="IPR036865">
    <property type="entry name" value="CRAL-TRIO_dom_sf"/>
</dbReference>
<dbReference type="Gene3D" id="3.40.525.10">
    <property type="entry name" value="CRAL-TRIO lipid binding domain"/>
    <property type="match status" value="1"/>
</dbReference>
<organism evidence="3 4">
    <name type="scientific">Canna indica</name>
    <name type="common">Indian-shot</name>
    <dbReference type="NCBI Taxonomy" id="4628"/>
    <lineage>
        <taxon>Eukaryota</taxon>
        <taxon>Viridiplantae</taxon>
        <taxon>Streptophyta</taxon>
        <taxon>Embryophyta</taxon>
        <taxon>Tracheophyta</taxon>
        <taxon>Spermatophyta</taxon>
        <taxon>Magnoliopsida</taxon>
        <taxon>Liliopsida</taxon>
        <taxon>Zingiberales</taxon>
        <taxon>Cannaceae</taxon>
        <taxon>Canna</taxon>
    </lineage>
</organism>
<dbReference type="PANTHER" id="PTHR47104">
    <property type="entry name" value="SEC14P-LIKE PHOSPHATIDYLINOSITOL TRANSFER FAMILY PROTEIN"/>
    <property type="match status" value="1"/>
</dbReference>
<feature type="compositionally biased region" description="Low complexity" evidence="1">
    <location>
        <begin position="424"/>
        <end position="434"/>
    </location>
</feature>
<dbReference type="PROSITE" id="PS50191">
    <property type="entry name" value="CRAL_TRIO"/>
    <property type="match status" value="1"/>
</dbReference>
<protein>
    <submittedName>
        <fullName evidence="3">Random slug protein 5-like isoform X2</fullName>
    </submittedName>
</protein>
<feature type="region of interest" description="Disordered" evidence="1">
    <location>
        <begin position="408"/>
        <end position="444"/>
    </location>
</feature>
<sequence length="523" mass="58401">MRAHHVRPMQITRLHQKDFESVIWRVMLLLDPSVGPGGDVQCRQEPLPNNAYLAARVTLPAVRFLTAVGPSAKSTAASVLVHRTDRVLMEKKEPRERERIETVLKILKKQAPLTVKQEKFCNDACVERFLKAKGDSVKKAAKQLRAALSWRESIGTDHLIADEFAAELAGGFAYVAGHDDEARPVMVFRIKQDYPKTHSQKSFVRLLVFTLEVAISSMSRFVDQFVILFDASFFRSASAFLNLFMGTLKIISEYYPGRLHKAFVIDPPSLFSYLWKGVRPFVELSAVTAVVSSLDFDDSLEDAAFGSYPTRAASLRFDPAAVTPCTAAACAKVGGSSRFSFTVSHFDSLKPWYLSTTTTAAARAMALPTASPSLVGASPLNARSFSFASPGARSTPRAGFASAHAARSIPSTPCSFPPPKQHRQQQQQAPLQHPRTPRPSFLPSPATLFSFRKEAACRGERERESFLPYLRFHRRPYDEMVYRAKMRPPLGGLISIITPHLKQQQLRRNAINIHHQRMQTLNY</sequence>
<name>A0AAQ3JP49_9LILI</name>
<dbReference type="EMBL" id="CP136890">
    <property type="protein sequence ID" value="WOK92426.1"/>
    <property type="molecule type" value="Genomic_DNA"/>
</dbReference>
<dbReference type="Pfam" id="PF00650">
    <property type="entry name" value="CRAL_TRIO"/>
    <property type="match status" value="1"/>
</dbReference>
<feature type="domain" description="CRAL-TRIO" evidence="2">
    <location>
        <begin position="160"/>
        <end position="309"/>
    </location>
</feature>
<dbReference type="InterPro" id="IPR001251">
    <property type="entry name" value="CRAL-TRIO_dom"/>
</dbReference>
<dbReference type="AlphaFoldDB" id="A0AAQ3JP49"/>
<dbReference type="SUPFAM" id="SSF46938">
    <property type="entry name" value="CRAL/TRIO N-terminal domain"/>
    <property type="match status" value="1"/>
</dbReference>
<dbReference type="CDD" id="cd00170">
    <property type="entry name" value="SEC14"/>
    <property type="match status" value="1"/>
</dbReference>
<dbReference type="SUPFAM" id="SSF52087">
    <property type="entry name" value="CRAL/TRIO domain"/>
    <property type="match status" value="1"/>
</dbReference>
<evidence type="ECO:0000256" key="1">
    <source>
        <dbReference type="SAM" id="MobiDB-lite"/>
    </source>
</evidence>
<evidence type="ECO:0000259" key="2">
    <source>
        <dbReference type="PROSITE" id="PS50191"/>
    </source>
</evidence>
<keyword evidence="4" id="KW-1185">Reference proteome</keyword>
<reference evidence="3 4" key="1">
    <citation type="submission" date="2023-10" db="EMBL/GenBank/DDBJ databases">
        <title>Chromosome-scale genome assembly provides insights into flower coloration mechanisms of Canna indica.</title>
        <authorList>
            <person name="Li C."/>
        </authorList>
    </citation>
    <scope>NUCLEOTIDE SEQUENCE [LARGE SCALE GENOMIC DNA]</scope>
    <source>
        <tissue evidence="3">Flower</tissue>
    </source>
</reference>
<evidence type="ECO:0000313" key="3">
    <source>
        <dbReference type="EMBL" id="WOK92426.1"/>
    </source>
</evidence>
<dbReference type="SMART" id="SM00516">
    <property type="entry name" value="SEC14"/>
    <property type="match status" value="1"/>
</dbReference>
<evidence type="ECO:0000313" key="4">
    <source>
        <dbReference type="Proteomes" id="UP001327560"/>
    </source>
</evidence>
<proteinExistence type="predicted"/>
<gene>
    <name evidence="3" type="ORF">Cni_G01117</name>
</gene>
<dbReference type="PANTHER" id="PTHR47104:SF1">
    <property type="entry name" value="SEC14P-LIKE PHOSPHATIDYLINOSITOL TRANSFER FAMILY PROTEIN"/>
    <property type="match status" value="1"/>
</dbReference>